<proteinExistence type="inferred from homology"/>
<dbReference type="InterPro" id="IPR029057">
    <property type="entry name" value="PRTase-like"/>
</dbReference>
<dbReference type="InterPro" id="IPR000836">
    <property type="entry name" value="PRTase_dom"/>
</dbReference>
<sequence length="260" mass="28342">MPHRLVYLVDQALEHLRQVYAACVPASCAACDEAALTNEAFCAICREDSYLLEAAVCPRCALPLPVSRSPYAAGVASNVTRCPGCQRRPNSPILHTTALWEYEGAVSAALRRIKYREDIISAHALVTGAARALRPTLAAMPPALFVPVPAHPSNLRKRGFHLPSLIALHCARQGPHHCRLFSLKKIRRTRAQASLGMEERRTNLCDAFEARWRPMDVDTVVLVDDVLTTGATLDAAAAALKNAGVEKIQALVLARSLPRQ</sequence>
<dbReference type="RefSeq" id="WP_111728623.1">
    <property type="nucleotide sequence ID" value="NZ_QHKO01000001.1"/>
</dbReference>
<reference evidence="3 4" key="1">
    <citation type="submission" date="2018-05" db="EMBL/GenBank/DDBJ databases">
        <title>Lujinxingia marina gen. nov. sp. nov., a new facultative anaerobic member of the class Deltaproteobacteria, and proposal of Lujinxingaceae fam. nov.</title>
        <authorList>
            <person name="Li C.-M."/>
        </authorList>
    </citation>
    <scope>NUCLEOTIDE SEQUENCE [LARGE SCALE GENOMIC DNA]</scope>
    <source>
        <strain evidence="3 4">B210</strain>
    </source>
</reference>
<dbReference type="Pfam" id="PF00156">
    <property type="entry name" value="Pribosyltran"/>
    <property type="match status" value="1"/>
</dbReference>
<organism evidence="3 4">
    <name type="scientific">Lujinxingia litoralis</name>
    <dbReference type="NCBI Taxonomy" id="2211119"/>
    <lineage>
        <taxon>Bacteria</taxon>
        <taxon>Deltaproteobacteria</taxon>
        <taxon>Bradymonadales</taxon>
        <taxon>Lujinxingiaceae</taxon>
        <taxon>Lujinxingia</taxon>
    </lineage>
</organism>
<evidence type="ECO:0000313" key="3">
    <source>
        <dbReference type="EMBL" id="RAL25451.1"/>
    </source>
</evidence>
<evidence type="ECO:0000313" key="4">
    <source>
        <dbReference type="Proteomes" id="UP000249169"/>
    </source>
</evidence>
<evidence type="ECO:0000256" key="1">
    <source>
        <dbReference type="ARBA" id="ARBA00008007"/>
    </source>
</evidence>
<dbReference type="AlphaFoldDB" id="A0A328CDH7"/>
<feature type="domain" description="Phosphoribosyltransferase" evidence="2">
    <location>
        <begin position="217"/>
        <end position="255"/>
    </location>
</feature>
<dbReference type="Gene3D" id="3.40.50.2020">
    <property type="match status" value="1"/>
</dbReference>
<protein>
    <recommendedName>
        <fullName evidence="2">Phosphoribosyltransferase domain-containing protein</fullName>
    </recommendedName>
</protein>
<comment type="caution">
    <text evidence="3">The sequence shown here is derived from an EMBL/GenBank/DDBJ whole genome shotgun (WGS) entry which is preliminary data.</text>
</comment>
<accession>A0A328CDH7</accession>
<gene>
    <name evidence="3" type="ORF">DL240_04365</name>
</gene>
<dbReference type="PANTHER" id="PTHR47505">
    <property type="entry name" value="DNA UTILIZATION PROTEIN YHGH"/>
    <property type="match status" value="1"/>
</dbReference>
<dbReference type="EMBL" id="QHKO01000001">
    <property type="protein sequence ID" value="RAL25451.1"/>
    <property type="molecule type" value="Genomic_DNA"/>
</dbReference>
<dbReference type="InterPro" id="IPR051910">
    <property type="entry name" value="ComF/GntX_DNA_util-trans"/>
</dbReference>
<name>A0A328CDH7_9DELT</name>
<keyword evidence="4" id="KW-1185">Reference proteome</keyword>
<evidence type="ECO:0000259" key="2">
    <source>
        <dbReference type="Pfam" id="PF00156"/>
    </source>
</evidence>
<dbReference type="SUPFAM" id="SSF53271">
    <property type="entry name" value="PRTase-like"/>
    <property type="match status" value="1"/>
</dbReference>
<dbReference type="OrthoDB" id="9779910at2"/>
<dbReference type="PANTHER" id="PTHR47505:SF1">
    <property type="entry name" value="DNA UTILIZATION PROTEIN YHGH"/>
    <property type="match status" value="1"/>
</dbReference>
<dbReference type="Proteomes" id="UP000249169">
    <property type="component" value="Unassembled WGS sequence"/>
</dbReference>
<comment type="similarity">
    <text evidence="1">Belongs to the ComF/GntX family.</text>
</comment>